<keyword evidence="2" id="KW-1185">Reference proteome</keyword>
<gene>
    <name evidence="1" type="ORF">Amme3_00070</name>
</gene>
<dbReference type="Proteomes" id="UP001438490">
    <property type="component" value="Segment"/>
</dbReference>
<organism evidence="1 2">
    <name type="scientific">Pseudomonas phage vB_PpuM-Amme-3</name>
    <dbReference type="NCBI Taxonomy" id="3132617"/>
    <lineage>
        <taxon>Viruses</taxon>
        <taxon>Duplodnaviria</taxon>
        <taxon>Heunggongvirae</taxon>
        <taxon>Uroviricota</taxon>
        <taxon>Caudoviricetes</taxon>
        <taxon>Vandenendeviridae</taxon>
        <taxon>Gorskivirinae</taxon>
        <taxon>Tartuvirus</taxon>
        <taxon>Tartuvirus amme3</taxon>
    </lineage>
</organism>
<evidence type="ECO:0000313" key="1">
    <source>
        <dbReference type="EMBL" id="WYV99066.1"/>
    </source>
</evidence>
<dbReference type="EMBL" id="PP496413">
    <property type="protein sequence ID" value="WYV99066.1"/>
    <property type="molecule type" value="Genomic_DNA"/>
</dbReference>
<evidence type="ECO:0000313" key="2">
    <source>
        <dbReference type="Proteomes" id="UP001438490"/>
    </source>
</evidence>
<name>A0AAX4MX88_9CAUD</name>
<reference evidence="1 2" key="1">
    <citation type="submission" date="2024-03" db="EMBL/GenBank/DDBJ databases">
        <title>Isolation and characterization of a phage collection against Pseudomonas putida.</title>
        <authorList>
            <person name="Brauer A."/>
            <person name="Rosendahl S."/>
            <person name="Kangsep A."/>
            <person name="Rikberg R."/>
            <person name="Lewanczyk A.C."/>
            <person name="Horak R."/>
            <person name="Tamman H."/>
        </authorList>
    </citation>
    <scope>NUCLEOTIDE SEQUENCE [LARGE SCALE GENOMIC DNA]</scope>
</reference>
<sequence>MTTSINTVLPTVTQADLSKDEEAIYRVMHESMAKECLLQIISNSDGSSEAQQEQMRKATRAMLALAQTAYAATVERGVM</sequence>
<protein>
    <submittedName>
        <fullName evidence="1">Uncharacterized protein</fullName>
    </submittedName>
</protein>
<accession>A0AAX4MX88</accession>
<proteinExistence type="predicted"/>